<dbReference type="Gramene" id="ABO94560">
    <property type="protein sequence ID" value="ABO94560"/>
    <property type="gene ID" value="OSTLU_86569"/>
</dbReference>
<dbReference type="InterPro" id="IPR041667">
    <property type="entry name" value="Cupin_8"/>
</dbReference>
<evidence type="ECO:0000256" key="1">
    <source>
        <dbReference type="ARBA" id="ARBA00006801"/>
    </source>
</evidence>
<dbReference type="RefSeq" id="XP_001416267.1">
    <property type="nucleotide sequence ID" value="XM_001416230.1"/>
</dbReference>
<dbReference type="PANTHER" id="PTHR12461">
    <property type="entry name" value="HYPOXIA-INDUCIBLE FACTOR 1 ALPHA INHIBITOR-RELATED"/>
    <property type="match status" value="1"/>
</dbReference>
<dbReference type="KEGG" id="olu:OSTLU_86569"/>
<dbReference type="Pfam" id="PF13621">
    <property type="entry name" value="Cupin_8"/>
    <property type="match status" value="1"/>
</dbReference>
<evidence type="ECO:0000259" key="2">
    <source>
        <dbReference type="PROSITE" id="PS51184"/>
    </source>
</evidence>
<comment type="similarity">
    <text evidence="1">Belongs to the JARID1 histone demethylase family.</text>
</comment>
<organism evidence="3 4">
    <name type="scientific">Ostreococcus lucimarinus (strain CCE9901)</name>
    <dbReference type="NCBI Taxonomy" id="436017"/>
    <lineage>
        <taxon>Eukaryota</taxon>
        <taxon>Viridiplantae</taxon>
        <taxon>Chlorophyta</taxon>
        <taxon>Mamiellophyceae</taxon>
        <taxon>Mamiellales</taxon>
        <taxon>Bathycoccaceae</taxon>
        <taxon>Ostreococcus</taxon>
    </lineage>
</organism>
<dbReference type="OMA" id="WFHRVRQ"/>
<dbReference type="AlphaFoldDB" id="A4RSC9"/>
<dbReference type="OrthoDB" id="415358at2759"/>
<dbReference type="InterPro" id="IPR014710">
    <property type="entry name" value="RmlC-like_jellyroll"/>
</dbReference>
<dbReference type="Proteomes" id="UP000001568">
    <property type="component" value="Chromosome 2"/>
</dbReference>
<dbReference type="GeneID" id="5000376"/>
<keyword evidence="4" id="KW-1185">Reference proteome</keyword>
<dbReference type="HOGENOM" id="CLU_016785_6_0_1"/>
<dbReference type="SUPFAM" id="SSF51197">
    <property type="entry name" value="Clavaminate synthase-like"/>
    <property type="match status" value="1"/>
</dbReference>
<gene>
    <name evidence="3" type="ORF">OSTLU_86569</name>
</gene>
<accession>A4RSC9</accession>
<protein>
    <recommendedName>
        <fullName evidence="2">JmjC domain-containing protein</fullName>
    </recommendedName>
</protein>
<dbReference type="Gene3D" id="2.60.120.10">
    <property type="entry name" value="Jelly Rolls"/>
    <property type="match status" value="1"/>
</dbReference>
<feature type="domain" description="JmjC" evidence="2">
    <location>
        <begin position="164"/>
        <end position="350"/>
    </location>
</feature>
<dbReference type="EMBL" id="CP000582">
    <property type="protein sequence ID" value="ABO94560.1"/>
    <property type="molecule type" value="Genomic_DNA"/>
</dbReference>
<evidence type="ECO:0000313" key="3">
    <source>
        <dbReference type="EMBL" id="ABO94560.1"/>
    </source>
</evidence>
<reference evidence="3 4" key="1">
    <citation type="journal article" date="2007" name="Proc. Natl. Acad. Sci. U.S.A.">
        <title>The tiny eukaryote Ostreococcus provides genomic insights into the paradox of plankton speciation.</title>
        <authorList>
            <person name="Palenik B."/>
            <person name="Grimwood J."/>
            <person name="Aerts A."/>
            <person name="Rouze P."/>
            <person name="Salamov A."/>
            <person name="Putnam N."/>
            <person name="Dupont C."/>
            <person name="Jorgensen R."/>
            <person name="Derelle E."/>
            <person name="Rombauts S."/>
            <person name="Zhou K."/>
            <person name="Otillar R."/>
            <person name="Merchant S.S."/>
            <person name="Podell S."/>
            <person name="Gaasterland T."/>
            <person name="Napoli C."/>
            <person name="Gendler K."/>
            <person name="Manuell A."/>
            <person name="Tai V."/>
            <person name="Vallon O."/>
            <person name="Piganeau G."/>
            <person name="Jancek S."/>
            <person name="Heijde M."/>
            <person name="Jabbari K."/>
            <person name="Bowler C."/>
            <person name="Lohr M."/>
            <person name="Robbens S."/>
            <person name="Werner G."/>
            <person name="Dubchak I."/>
            <person name="Pazour G.J."/>
            <person name="Ren Q."/>
            <person name="Paulsen I."/>
            <person name="Delwiche C."/>
            <person name="Schmutz J."/>
            <person name="Rokhsar D."/>
            <person name="Van de Peer Y."/>
            <person name="Moreau H."/>
            <person name="Grigoriev I.V."/>
        </authorList>
    </citation>
    <scope>NUCLEOTIDE SEQUENCE [LARGE SCALE GENOMIC DNA]</scope>
    <source>
        <strain evidence="3 4">CCE9901</strain>
    </source>
</reference>
<dbReference type="InterPro" id="IPR003347">
    <property type="entry name" value="JmjC_dom"/>
</dbReference>
<dbReference type="eggNOG" id="KOG2508">
    <property type="taxonomic scope" value="Eukaryota"/>
</dbReference>
<sequence>MSTLDALERCARETREYVGARVTRATSPPSALAFAMAHIAANVPLLTANATTHWRAHDAWRANEGVMEDFGGPDAVVEVNATPNGRGDAVHRVEKDGWARLGTGTRCETTGRGETRDAFDAFVEPAKREMTIKELFESLEDGAGTGTAWYLSGQNDNLRSSEALARAGARNDFDVPFAREAFASVGKAGRDGLGEAVNLWIGNDASQTSYHQDFYENIYTVVRGTKVFSLRPPCDVFDMRATEAVRGVFETDDALSWRIKLRPSFEPRVVWSAVDLDPVTGEPIFGDDDALRYRRPRPEPCFDVEVRAGETLYIPAMWFHRVRQKGIAIAVNSWFDMHFGDRYATRPLWEPSRRSMSSSSVTLA</sequence>
<dbReference type="PROSITE" id="PS51184">
    <property type="entry name" value="JMJC"/>
    <property type="match status" value="1"/>
</dbReference>
<dbReference type="PANTHER" id="PTHR12461:SF99">
    <property type="entry name" value="BIFUNCTIONAL PEPTIDASE AND (3S)-LYSYL HYDROXYLASE JMJD7"/>
    <property type="match status" value="1"/>
</dbReference>
<name>A4RSC9_OSTLU</name>
<proteinExistence type="inferred from homology"/>
<evidence type="ECO:0000313" key="4">
    <source>
        <dbReference type="Proteomes" id="UP000001568"/>
    </source>
</evidence>
<dbReference type="SMART" id="SM00558">
    <property type="entry name" value="JmjC"/>
    <property type="match status" value="1"/>
</dbReference>